<evidence type="ECO:0008006" key="3">
    <source>
        <dbReference type="Google" id="ProtNLM"/>
    </source>
</evidence>
<name>A0ABP6QEL4_9ACTN</name>
<accession>A0ABP6QEL4</accession>
<organism evidence="1 2">
    <name type="scientific">Actinocorallia longicatena</name>
    <dbReference type="NCBI Taxonomy" id="111803"/>
    <lineage>
        <taxon>Bacteria</taxon>
        <taxon>Bacillati</taxon>
        <taxon>Actinomycetota</taxon>
        <taxon>Actinomycetes</taxon>
        <taxon>Streptosporangiales</taxon>
        <taxon>Thermomonosporaceae</taxon>
        <taxon>Actinocorallia</taxon>
    </lineage>
</organism>
<reference evidence="2" key="1">
    <citation type="journal article" date="2019" name="Int. J. Syst. Evol. Microbiol.">
        <title>The Global Catalogue of Microorganisms (GCM) 10K type strain sequencing project: providing services to taxonomists for standard genome sequencing and annotation.</title>
        <authorList>
            <consortium name="The Broad Institute Genomics Platform"/>
            <consortium name="The Broad Institute Genome Sequencing Center for Infectious Disease"/>
            <person name="Wu L."/>
            <person name="Ma J."/>
        </authorList>
    </citation>
    <scope>NUCLEOTIDE SEQUENCE [LARGE SCALE GENOMIC DNA]</scope>
    <source>
        <strain evidence="2">JCM 9377</strain>
    </source>
</reference>
<evidence type="ECO:0000313" key="1">
    <source>
        <dbReference type="EMBL" id="GAA3221934.1"/>
    </source>
</evidence>
<sequence>MTNTSAQQGQKRPVGIVVRKHGAVSDDQITQARELLETMLAEVGEPVLGVEMALTLLREPAPPKPALAQVTVALKGRLVRARAAGTTPEQAASLLRDRLALRVGRPWGRDGDLAATG</sequence>
<gene>
    <name evidence="1" type="ORF">GCM10010468_47400</name>
</gene>
<dbReference type="EMBL" id="BAAAUV010000012">
    <property type="protein sequence ID" value="GAA3221934.1"/>
    <property type="molecule type" value="Genomic_DNA"/>
</dbReference>
<keyword evidence="2" id="KW-1185">Reference proteome</keyword>
<comment type="caution">
    <text evidence="1">The sequence shown here is derived from an EMBL/GenBank/DDBJ whole genome shotgun (WGS) entry which is preliminary data.</text>
</comment>
<protein>
    <recommendedName>
        <fullName evidence="3">ANTAR domain-containing protein</fullName>
    </recommendedName>
</protein>
<dbReference type="Proteomes" id="UP001501237">
    <property type="component" value="Unassembled WGS sequence"/>
</dbReference>
<dbReference type="RefSeq" id="WP_344832042.1">
    <property type="nucleotide sequence ID" value="NZ_BAAAUV010000012.1"/>
</dbReference>
<proteinExistence type="predicted"/>
<evidence type="ECO:0000313" key="2">
    <source>
        <dbReference type="Proteomes" id="UP001501237"/>
    </source>
</evidence>